<reference evidence="2" key="1">
    <citation type="submission" date="2014-09" db="EMBL/GenBank/DDBJ databases">
        <authorList>
            <person name="Magalhaes I.L.F."/>
            <person name="Oliveira U."/>
            <person name="Santos F.R."/>
            <person name="Vidigal T.H.D.A."/>
            <person name="Brescovit A.D."/>
            <person name="Santos A.J."/>
        </authorList>
    </citation>
    <scope>NUCLEOTIDE SEQUENCE</scope>
    <source>
        <tissue evidence="2">Shoot tissue taken approximately 20 cm above the soil surface</tissue>
    </source>
</reference>
<accession>A0A0A9CS98</accession>
<feature type="region of interest" description="Disordered" evidence="1">
    <location>
        <begin position="1"/>
        <end position="71"/>
    </location>
</feature>
<proteinExistence type="predicted"/>
<protein>
    <submittedName>
        <fullName evidence="2">Uncharacterized protein</fullName>
    </submittedName>
</protein>
<evidence type="ECO:0000313" key="2">
    <source>
        <dbReference type="EMBL" id="JAD74377.1"/>
    </source>
</evidence>
<name>A0A0A9CS98_ARUDO</name>
<dbReference type="EMBL" id="GBRH01223518">
    <property type="protein sequence ID" value="JAD74377.1"/>
    <property type="molecule type" value="Transcribed_RNA"/>
</dbReference>
<evidence type="ECO:0000256" key="1">
    <source>
        <dbReference type="SAM" id="MobiDB-lite"/>
    </source>
</evidence>
<sequence length="71" mass="7655">MMGRSVEGTSQGAACDRDAGRGAARLRQPGVTEGRKRTNSAPSHGPIHHHSPAHHPLCDLAQDRPRRGRAR</sequence>
<reference evidence="2" key="2">
    <citation type="journal article" date="2015" name="Data Brief">
        <title>Shoot transcriptome of the giant reed, Arundo donax.</title>
        <authorList>
            <person name="Barrero R.A."/>
            <person name="Guerrero F.D."/>
            <person name="Moolhuijzen P."/>
            <person name="Goolsby J.A."/>
            <person name="Tidwell J."/>
            <person name="Bellgard S.E."/>
            <person name="Bellgard M.I."/>
        </authorList>
    </citation>
    <scope>NUCLEOTIDE SEQUENCE</scope>
    <source>
        <tissue evidence="2">Shoot tissue taken approximately 20 cm above the soil surface</tissue>
    </source>
</reference>
<organism evidence="2">
    <name type="scientific">Arundo donax</name>
    <name type="common">Giant reed</name>
    <name type="synonym">Donax arundinaceus</name>
    <dbReference type="NCBI Taxonomy" id="35708"/>
    <lineage>
        <taxon>Eukaryota</taxon>
        <taxon>Viridiplantae</taxon>
        <taxon>Streptophyta</taxon>
        <taxon>Embryophyta</taxon>
        <taxon>Tracheophyta</taxon>
        <taxon>Spermatophyta</taxon>
        <taxon>Magnoliopsida</taxon>
        <taxon>Liliopsida</taxon>
        <taxon>Poales</taxon>
        <taxon>Poaceae</taxon>
        <taxon>PACMAD clade</taxon>
        <taxon>Arundinoideae</taxon>
        <taxon>Arundineae</taxon>
        <taxon>Arundo</taxon>
    </lineage>
</organism>
<dbReference type="AlphaFoldDB" id="A0A0A9CS98"/>